<protein>
    <submittedName>
        <fullName evidence="1">Uncharacterized protein</fullName>
    </submittedName>
</protein>
<reference evidence="1 2" key="1">
    <citation type="submission" date="2019-04" db="EMBL/GenBank/DDBJ databases">
        <title>Genome sequence of strain 7209-2.</title>
        <authorList>
            <person name="Gao J."/>
            <person name="Sun J."/>
        </authorList>
    </citation>
    <scope>NUCLEOTIDE SEQUENCE [LARGE SCALE GENOMIC DNA]</scope>
    <source>
        <strain evidence="1 2">7209-2</strain>
    </source>
</reference>
<sequence>MPGSCFGSAHQRSFKRLPVDQCLPQSNDTLRHFDGCCEHCPVLMGFKDGRKTFERRAEILSQSTNAVPMG</sequence>
<dbReference type="EMBL" id="STGT01000001">
    <property type="protein sequence ID" value="THV17106.1"/>
    <property type="molecule type" value="Genomic_DNA"/>
</dbReference>
<proteinExistence type="predicted"/>
<keyword evidence="2" id="KW-1185">Reference proteome</keyword>
<accession>A0ABY2R0R9</accession>
<organism evidence="1 2">
    <name type="scientific">Rhizobium rhizophilum</name>
    <dbReference type="NCBI Taxonomy" id="1850373"/>
    <lineage>
        <taxon>Bacteria</taxon>
        <taxon>Pseudomonadati</taxon>
        <taxon>Pseudomonadota</taxon>
        <taxon>Alphaproteobacteria</taxon>
        <taxon>Hyphomicrobiales</taxon>
        <taxon>Rhizobiaceae</taxon>
        <taxon>Rhizobium/Agrobacterium group</taxon>
        <taxon>Rhizobium</taxon>
    </lineage>
</organism>
<comment type="caution">
    <text evidence="1">The sequence shown here is derived from an EMBL/GenBank/DDBJ whole genome shotgun (WGS) entry which is preliminary data.</text>
</comment>
<evidence type="ECO:0000313" key="2">
    <source>
        <dbReference type="Proteomes" id="UP000309667"/>
    </source>
</evidence>
<evidence type="ECO:0000313" key="1">
    <source>
        <dbReference type="EMBL" id="THV17106.1"/>
    </source>
</evidence>
<name>A0ABY2R0R9_9HYPH</name>
<dbReference type="Proteomes" id="UP000309667">
    <property type="component" value="Unassembled WGS sequence"/>
</dbReference>
<gene>
    <name evidence="1" type="ORF">E9677_03700</name>
</gene>